<gene>
    <name evidence="3" type="ORF">ABMA28_007827</name>
</gene>
<sequence>MTVLLYDYRELEERAATHLKTWKAWHLILYTLAALFGAANYILLQNTMQLVNDNCVLYPRELEFHVIARPNFTDEVETNINYTMIGDGSFLENESIQSTVGESAEKNVTKREIPDSETIEGIETTMDAVNVTVITGNQTHQLVLDLSRSLFGSEGECQFAEYMPVMSTICALVWITLFTMCPGGGRPRTGLQQPWSILTPALLFALVFVALTGHSFSRTNGGLHAFCAAFANVTNSSTCSSVDPFLELNWSTSWGFGARAAAARAASAGAWAAWACAAALMLARCLAAPDFVVKRTGAYLKDPQGKLTPHLKKGRRPQRSPPSSPSRRDNVSVYSEPTVTTEVPASVEHGQDSAPTSLMVTPVKKVQDHSDDADLIEMTYSPQERRHLPQP</sequence>
<accession>A0ABD0SIY4</accession>
<feature type="region of interest" description="Disordered" evidence="1">
    <location>
        <begin position="303"/>
        <end position="391"/>
    </location>
</feature>
<keyword evidence="2" id="KW-1133">Transmembrane helix</keyword>
<organism evidence="3 4">
    <name type="scientific">Loxostege sticticalis</name>
    <name type="common">Beet webworm moth</name>
    <dbReference type="NCBI Taxonomy" id="481309"/>
    <lineage>
        <taxon>Eukaryota</taxon>
        <taxon>Metazoa</taxon>
        <taxon>Ecdysozoa</taxon>
        <taxon>Arthropoda</taxon>
        <taxon>Hexapoda</taxon>
        <taxon>Insecta</taxon>
        <taxon>Pterygota</taxon>
        <taxon>Neoptera</taxon>
        <taxon>Endopterygota</taxon>
        <taxon>Lepidoptera</taxon>
        <taxon>Glossata</taxon>
        <taxon>Ditrysia</taxon>
        <taxon>Pyraloidea</taxon>
        <taxon>Crambidae</taxon>
        <taxon>Pyraustinae</taxon>
        <taxon>Loxostege</taxon>
    </lineage>
</organism>
<name>A0ABD0SIY4_LOXSC</name>
<evidence type="ECO:0000313" key="4">
    <source>
        <dbReference type="Proteomes" id="UP001549921"/>
    </source>
</evidence>
<keyword evidence="2" id="KW-0472">Membrane</keyword>
<evidence type="ECO:0000313" key="3">
    <source>
        <dbReference type="EMBL" id="KAL0819787.1"/>
    </source>
</evidence>
<protein>
    <submittedName>
        <fullName evidence="3">Uncharacterized protein</fullName>
    </submittedName>
</protein>
<feature type="transmembrane region" description="Helical" evidence="2">
    <location>
        <begin position="24"/>
        <end position="44"/>
    </location>
</feature>
<feature type="transmembrane region" description="Helical" evidence="2">
    <location>
        <begin position="159"/>
        <end position="177"/>
    </location>
</feature>
<dbReference type="AlphaFoldDB" id="A0ABD0SIY4"/>
<feature type="compositionally biased region" description="Polar residues" evidence="1">
    <location>
        <begin position="332"/>
        <end position="343"/>
    </location>
</feature>
<dbReference type="Proteomes" id="UP001549921">
    <property type="component" value="Unassembled WGS sequence"/>
</dbReference>
<reference evidence="3 4" key="1">
    <citation type="submission" date="2024-06" db="EMBL/GenBank/DDBJ databases">
        <title>A chromosome-level genome assembly of beet webworm, Loxostege sticticalis.</title>
        <authorList>
            <person name="Zhang Y."/>
        </authorList>
    </citation>
    <scope>NUCLEOTIDE SEQUENCE [LARGE SCALE GENOMIC DNA]</scope>
    <source>
        <strain evidence="3">AQ028</strain>
        <tissue evidence="3">Male pupae</tissue>
    </source>
</reference>
<keyword evidence="2" id="KW-0812">Transmembrane</keyword>
<comment type="caution">
    <text evidence="3">The sequence shown here is derived from an EMBL/GenBank/DDBJ whole genome shotgun (WGS) entry which is preliminary data.</text>
</comment>
<dbReference type="EMBL" id="JBEDNZ010000020">
    <property type="protein sequence ID" value="KAL0819787.1"/>
    <property type="molecule type" value="Genomic_DNA"/>
</dbReference>
<evidence type="ECO:0000256" key="2">
    <source>
        <dbReference type="SAM" id="Phobius"/>
    </source>
</evidence>
<feature type="transmembrane region" description="Helical" evidence="2">
    <location>
        <begin position="197"/>
        <end position="216"/>
    </location>
</feature>
<evidence type="ECO:0000256" key="1">
    <source>
        <dbReference type="SAM" id="MobiDB-lite"/>
    </source>
</evidence>
<proteinExistence type="predicted"/>
<feature type="compositionally biased region" description="Basic residues" evidence="1">
    <location>
        <begin position="309"/>
        <end position="318"/>
    </location>
</feature>